<dbReference type="EMBL" id="LAZR01001679">
    <property type="protein sequence ID" value="KKN40907.1"/>
    <property type="molecule type" value="Genomic_DNA"/>
</dbReference>
<sequence>MKQFIWLVSGIVVLGGAVASCSNNERLLCLNPTGYCGGSSTPDPDRIGGPSWFLWQSSAEERLAYYREECSTGTMPMPSNDVTTCALERIKYQTHSNCVQYYLPPTRPKDAAEEAQRNTAFERCKRDILDQHGL</sequence>
<evidence type="ECO:0000313" key="1">
    <source>
        <dbReference type="EMBL" id="KKN40907.1"/>
    </source>
</evidence>
<proteinExistence type="predicted"/>
<gene>
    <name evidence="1" type="ORF">LCGC14_0728560</name>
</gene>
<dbReference type="PROSITE" id="PS51257">
    <property type="entry name" value="PROKAR_LIPOPROTEIN"/>
    <property type="match status" value="1"/>
</dbReference>
<dbReference type="AlphaFoldDB" id="A0A0F9QVA6"/>
<name>A0A0F9QVA6_9ZZZZ</name>
<protein>
    <submittedName>
        <fullName evidence="1">Uncharacterized protein</fullName>
    </submittedName>
</protein>
<organism evidence="1">
    <name type="scientific">marine sediment metagenome</name>
    <dbReference type="NCBI Taxonomy" id="412755"/>
    <lineage>
        <taxon>unclassified sequences</taxon>
        <taxon>metagenomes</taxon>
        <taxon>ecological metagenomes</taxon>
    </lineage>
</organism>
<reference evidence="1" key="1">
    <citation type="journal article" date="2015" name="Nature">
        <title>Complex archaea that bridge the gap between prokaryotes and eukaryotes.</title>
        <authorList>
            <person name="Spang A."/>
            <person name="Saw J.H."/>
            <person name="Jorgensen S.L."/>
            <person name="Zaremba-Niedzwiedzka K."/>
            <person name="Martijn J."/>
            <person name="Lind A.E."/>
            <person name="van Eijk R."/>
            <person name="Schleper C."/>
            <person name="Guy L."/>
            <person name="Ettema T.J."/>
        </authorList>
    </citation>
    <scope>NUCLEOTIDE SEQUENCE</scope>
</reference>
<comment type="caution">
    <text evidence="1">The sequence shown here is derived from an EMBL/GenBank/DDBJ whole genome shotgun (WGS) entry which is preliminary data.</text>
</comment>
<accession>A0A0F9QVA6</accession>